<evidence type="ECO:0000313" key="2">
    <source>
        <dbReference type="EMBL" id="RGP01971.1"/>
    </source>
</evidence>
<feature type="compositionally biased region" description="Basic residues" evidence="1">
    <location>
        <begin position="1"/>
        <end position="11"/>
    </location>
</feature>
<gene>
    <name evidence="2" type="ORF">DXA79_08055</name>
</gene>
<dbReference type="EMBL" id="QSWD01000005">
    <property type="protein sequence ID" value="RGP01971.1"/>
    <property type="molecule type" value="Genomic_DNA"/>
</dbReference>
<reference evidence="2 3" key="1">
    <citation type="submission" date="2018-08" db="EMBL/GenBank/DDBJ databases">
        <title>A genome reference for cultivated species of the human gut microbiota.</title>
        <authorList>
            <person name="Zou Y."/>
            <person name="Xue W."/>
            <person name="Luo G."/>
        </authorList>
    </citation>
    <scope>NUCLEOTIDE SEQUENCE [LARGE SCALE GENOMIC DNA]</scope>
    <source>
        <strain evidence="2 3">OF05-12</strain>
    </source>
</reference>
<name>A0A3E5HKI5_BIFPS</name>
<organism evidence="2 3">
    <name type="scientific">Bifidobacterium pseudocatenulatum</name>
    <dbReference type="NCBI Taxonomy" id="28026"/>
    <lineage>
        <taxon>Bacteria</taxon>
        <taxon>Bacillati</taxon>
        <taxon>Actinomycetota</taxon>
        <taxon>Actinomycetes</taxon>
        <taxon>Bifidobacteriales</taxon>
        <taxon>Bifidobacteriaceae</taxon>
        <taxon>Bifidobacterium</taxon>
    </lineage>
</organism>
<proteinExistence type="predicted"/>
<comment type="caution">
    <text evidence="2">The sequence shown here is derived from an EMBL/GenBank/DDBJ whole genome shotgun (WGS) entry which is preliminary data.</text>
</comment>
<evidence type="ECO:0000256" key="1">
    <source>
        <dbReference type="SAM" id="MobiDB-lite"/>
    </source>
</evidence>
<sequence length="171" mass="19188">MSGKQRKRSRKTAKDNGTRMETAVESYLQWALDDPRIQRLRLHGSKDIGDIGNVYWHGQPVCIEVKWTQTMDAPQHMREAVTEAGNMDSPYPWVIQKKAGVGLTSMHKLGQQHAYTTTGVMDAMLMLSPSALRARIKPEPLGRKKTMCLITLQEFALILNSGLPLGPDTEE</sequence>
<evidence type="ECO:0000313" key="3">
    <source>
        <dbReference type="Proteomes" id="UP000261031"/>
    </source>
</evidence>
<protein>
    <submittedName>
        <fullName evidence="2">Uncharacterized protein</fullName>
    </submittedName>
</protein>
<dbReference type="RefSeq" id="WP_117612261.1">
    <property type="nucleotide sequence ID" value="NZ_JAQCPN010000003.1"/>
</dbReference>
<dbReference type="AlphaFoldDB" id="A0A3E5HKI5"/>
<dbReference type="Proteomes" id="UP000261031">
    <property type="component" value="Unassembled WGS sequence"/>
</dbReference>
<accession>A0A3E5HKI5</accession>
<feature type="region of interest" description="Disordered" evidence="1">
    <location>
        <begin position="1"/>
        <end position="20"/>
    </location>
</feature>